<feature type="region of interest" description="Disordered" evidence="1">
    <location>
        <begin position="546"/>
        <end position="570"/>
    </location>
</feature>
<evidence type="ECO:0000259" key="2">
    <source>
        <dbReference type="Pfam" id="PF25909"/>
    </source>
</evidence>
<feature type="domain" description="AHC1-like C2H2 zinc-finger" evidence="2">
    <location>
        <begin position="225"/>
        <end position="269"/>
    </location>
</feature>
<evidence type="ECO:0000313" key="4">
    <source>
        <dbReference type="Proteomes" id="UP000253664"/>
    </source>
</evidence>
<dbReference type="Proteomes" id="UP000253664">
    <property type="component" value="Unassembled WGS sequence"/>
</dbReference>
<feature type="region of interest" description="Disordered" evidence="1">
    <location>
        <begin position="424"/>
        <end position="447"/>
    </location>
</feature>
<reference evidence="3 4" key="1">
    <citation type="journal article" date="2015" name="BMC Genomics">
        <title>Insights from the genome of Ophiocordyceps polyrhachis-furcata to pathogenicity and host specificity in insect fungi.</title>
        <authorList>
            <person name="Wichadakul D."/>
            <person name="Kobmoo N."/>
            <person name="Ingsriswang S."/>
            <person name="Tangphatsornruang S."/>
            <person name="Chantasingh D."/>
            <person name="Luangsa-ard J.J."/>
            <person name="Eurwilaichitr L."/>
        </authorList>
    </citation>
    <scope>NUCLEOTIDE SEQUENCE [LARGE SCALE GENOMIC DNA]</scope>
    <source>
        <strain evidence="3 4">BCC 54312</strain>
    </source>
</reference>
<dbReference type="STRING" id="1330021.A0A367L1W5"/>
<dbReference type="OrthoDB" id="5355528at2759"/>
<name>A0A367L1W5_9HYPO</name>
<accession>A0A367L1W5</accession>
<sequence>MAESRAMFAEVHLGASLPTSSLKRYRDGPDELRVSSKRPKLVAHRHNSSPRHVLAAAAHADDVRDVIRHQFGLEVLLKHNELRLINQELAKCQVALEQLRRCHLVPYPQNCPTPAQMLDISSGTGPALAGPKPGEPTPRWAPPFGVVDGPYARHYAKWLIPHVVFDGPGSEPKPAPRPRAHAAEGRATRKSFAEPAKARPARGIPGPKLQALSSGYNPPKDRGGPCILKRADGTTVKLVCLDCKRENFSSTQGFINHCRIAHRRDFKSHGEAAAQSGHPIGMAHVAPPVADEKPAPAQRRSNLVHPLAQQDMTEQQAYAALRARINDSLKLYHAGKLPGVLDIPSGPPCSIRTPNAASQTPHLSRLMETRNFAGNLGDIVADAKTNLSPENLPSADDSDDGGLELVAAPPPVRTRVAMRVPARTVKSPVPRPTSSKGRLPLVTSASGLGLSKNSPAIILSDEDTEDMEESNLSPNTVISNVAPSLVSDDGDYDDTDEGSSVCGASDHLDGAAMSDVAEISLDEDHEPRALRRGSGGVTAKMKLHKDEAKHITIMSSVRGNAKGRRPPRRV</sequence>
<dbReference type="EMBL" id="LKCN02000019">
    <property type="protein sequence ID" value="RCI08433.1"/>
    <property type="molecule type" value="Genomic_DNA"/>
</dbReference>
<dbReference type="AlphaFoldDB" id="A0A367L1W5"/>
<gene>
    <name evidence="3" type="ORF">L249_8848</name>
</gene>
<feature type="region of interest" description="Disordered" evidence="1">
    <location>
        <begin position="169"/>
        <end position="217"/>
    </location>
</feature>
<organism evidence="3 4">
    <name type="scientific">Ophiocordyceps polyrhachis-furcata BCC 54312</name>
    <dbReference type="NCBI Taxonomy" id="1330021"/>
    <lineage>
        <taxon>Eukaryota</taxon>
        <taxon>Fungi</taxon>
        <taxon>Dikarya</taxon>
        <taxon>Ascomycota</taxon>
        <taxon>Pezizomycotina</taxon>
        <taxon>Sordariomycetes</taxon>
        <taxon>Hypocreomycetidae</taxon>
        <taxon>Hypocreales</taxon>
        <taxon>Ophiocordycipitaceae</taxon>
        <taxon>Ophiocordyceps</taxon>
    </lineage>
</organism>
<dbReference type="Pfam" id="PF25909">
    <property type="entry name" value="zf-C2H2_AHC1"/>
    <property type="match status" value="1"/>
</dbReference>
<feature type="compositionally biased region" description="Basic residues" evidence="1">
    <location>
        <begin position="561"/>
        <end position="570"/>
    </location>
</feature>
<dbReference type="InterPro" id="IPR058706">
    <property type="entry name" value="zf-C2H2_AHC1-like"/>
</dbReference>
<comment type="caution">
    <text evidence="3">The sequence shown here is derived from an EMBL/GenBank/DDBJ whole genome shotgun (WGS) entry which is preliminary data.</text>
</comment>
<keyword evidence="4" id="KW-1185">Reference proteome</keyword>
<evidence type="ECO:0000313" key="3">
    <source>
        <dbReference type="EMBL" id="RCI08433.1"/>
    </source>
</evidence>
<proteinExistence type="predicted"/>
<protein>
    <recommendedName>
        <fullName evidence="2">AHC1-like C2H2 zinc-finger domain-containing protein</fullName>
    </recommendedName>
</protein>
<evidence type="ECO:0000256" key="1">
    <source>
        <dbReference type="SAM" id="MobiDB-lite"/>
    </source>
</evidence>